<dbReference type="Gene3D" id="3.30.1390.10">
    <property type="match status" value="1"/>
</dbReference>
<evidence type="ECO:0000313" key="2">
    <source>
        <dbReference type="Proteomes" id="UP001058860"/>
    </source>
</evidence>
<organism evidence="1 2">
    <name type="scientific">Svornostia abyssi</name>
    <dbReference type="NCBI Taxonomy" id="2898438"/>
    <lineage>
        <taxon>Bacteria</taxon>
        <taxon>Bacillati</taxon>
        <taxon>Actinomycetota</taxon>
        <taxon>Thermoleophilia</taxon>
        <taxon>Solirubrobacterales</taxon>
        <taxon>Baekduiaceae</taxon>
        <taxon>Svornostia</taxon>
    </lineage>
</organism>
<dbReference type="InterPro" id="IPR014719">
    <property type="entry name" value="Ribosomal_bL12_C/ClpS-like"/>
</dbReference>
<keyword evidence="2" id="KW-1185">Reference proteome</keyword>
<evidence type="ECO:0008006" key="3">
    <source>
        <dbReference type="Google" id="ProtNLM"/>
    </source>
</evidence>
<gene>
    <name evidence="1" type="ORF">LRS13_21840</name>
</gene>
<reference evidence="2" key="1">
    <citation type="submission" date="2021-11" db="EMBL/GenBank/DDBJ databases">
        <title>Cultivation dependent microbiological survey of springs from the worlds oldest radium mine currently devoted to the extraction of radon-saturated water.</title>
        <authorList>
            <person name="Kapinusova G."/>
            <person name="Smrhova T."/>
            <person name="Strejcek M."/>
            <person name="Suman J."/>
            <person name="Jani K."/>
            <person name="Pajer P."/>
            <person name="Uhlik O."/>
        </authorList>
    </citation>
    <scope>NUCLEOTIDE SEQUENCE [LARGE SCALE GENOMIC DNA]</scope>
    <source>
        <strain evidence="2">J379</strain>
    </source>
</reference>
<dbReference type="RefSeq" id="WP_353863795.1">
    <property type="nucleotide sequence ID" value="NZ_CP088295.1"/>
</dbReference>
<protein>
    <recommendedName>
        <fullName evidence="3">Ribosomal protein L7/L12 C-terminal domain-containing protein</fullName>
    </recommendedName>
</protein>
<proteinExistence type="predicted"/>
<name>A0ABY5PF68_9ACTN</name>
<dbReference type="Proteomes" id="UP001058860">
    <property type="component" value="Chromosome"/>
</dbReference>
<evidence type="ECO:0000313" key="1">
    <source>
        <dbReference type="EMBL" id="UUY03283.1"/>
    </source>
</evidence>
<dbReference type="EMBL" id="CP088295">
    <property type="protein sequence ID" value="UUY03283.1"/>
    <property type="molecule type" value="Genomic_DNA"/>
</dbReference>
<accession>A0ABY5PF68</accession>
<sequence length="90" mass="9443">MSDLQAILARLDAIEQRLATVERKVLDPLPAGTAGPISIDGQPAGVGGDVSAEVRGMAQNGQLIQAIKLHREQTGLGLAEAKAVVERYAR</sequence>